<evidence type="ECO:0000256" key="13">
    <source>
        <dbReference type="ARBA" id="ARBA00054914"/>
    </source>
</evidence>
<dbReference type="PROSITE" id="PS00114">
    <property type="entry name" value="PRPP_SYNTHASE"/>
    <property type="match status" value="1"/>
</dbReference>
<dbReference type="GO" id="GO:0002189">
    <property type="term" value="C:ribose phosphate diphosphokinase complex"/>
    <property type="evidence" value="ECO:0007669"/>
    <property type="project" value="TreeGrafter"/>
</dbReference>
<dbReference type="InterPro" id="IPR029057">
    <property type="entry name" value="PRTase-like"/>
</dbReference>
<dbReference type="GO" id="GO:0009156">
    <property type="term" value="P:ribonucleoside monophosphate biosynthetic process"/>
    <property type="evidence" value="ECO:0007669"/>
    <property type="project" value="InterPro"/>
</dbReference>
<accession>A0A285X2N7</accession>
<dbReference type="EC" id="2.7.6.1" evidence="3"/>
<dbReference type="GO" id="GO:0004749">
    <property type="term" value="F:ribose phosphate diphosphokinase activity"/>
    <property type="evidence" value="ECO:0007669"/>
    <property type="project" value="UniProtKB-EC"/>
</dbReference>
<comment type="similarity">
    <text evidence="14">Belongs to the ribose-phosphate pyrophosphokinase family. Class I subfamily.</text>
</comment>
<evidence type="ECO:0000313" key="18">
    <source>
        <dbReference type="Proteomes" id="UP000219193"/>
    </source>
</evidence>
<proteinExistence type="inferred from homology"/>
<comment type="pathway">
    <text evidence="2">Metabolic intermediate biosynthesis; 5-phospho-alpha-D-ribose 1-diphosphate biosynthesis; 5-phospho-alpha-D-ribose 1-diphosphate from D-ribose 5-phosphate (route I): step 1/1.</text>
</comment>
<evidence type="ECO:0000256" key="15">
    <source>
        <dbReference type="ARBA" id="ARBA00069492"/>
    </source>
</evidence>
<evidence type="ECO:0000256" key="14">
    <source>
        <dbReference type="ARBA" id="ARBA00061444"/>
    </source>
</evidence>
<dbReference type="Pfam" id="PF14572">
    <property type="entry name" value="Pribosyl_synth"/>
    <property type="match status" value="1"/>
</dbReference>
<dbReference type="InterPro" id="IPR000836">
    <property type="entry name" value="PRTase_dom"/>
</dbReference>
<name>A0A285X2N7_9FLAO</name>
<dbReference type="GO" id="GO:0005524">
    <property type="term" value="F:ATP binding"/>
    <property type="evidence" value="ECO:0007669"/>
    <property type="project" value="UniProtKB-KW"/>
</dbReference>
<dbReference type="EMBL" id="OCMF01000001">
    <property type="protein sequence ID" value="SOC79621.1"/>
    <property type="molecule type" value="Genomic_DNA"/>
</dbReference>
<organism evidence="17 18">
    <name type="scientific">Salinimicrobium sediminis</name>
    <dbReference type="NCBI Taxonomy" id="1343891"/>
    <lineage>
        <taxon>Bacteria</taxon>
        <taxon>Pseudomonadati</taxon>
        <taxon>Bacteroidota</taxon>
        <taxon>Flavobacteriia</taxon>
        <taxon>Flavobacteriales</taxon>
        <taxon>Flavobacteriaceae</taxon>
        <taxon>Salinimicrobium</taxon>
    </lineage>
</organism>
<evidence type="ECO:0000256" key="12">
    <source>
        <dbReference type="ARBA" id="ARBA00049535"/>
    </source>
</evidence>
<dbReference type="GO" id="GO:0006015">
    <property type="term" value="P:5-phosphoribose 1-diphosphate biosynthetic process"/>
    <property type="evidence" value="ECO:0007669"/>
    <property type="project" value="TreeGrafter"/>
</dbReference>
<dbReference type="FunFam" id="3.40.50.2020:FF:000002">
    <property type="entry name" value="Ribose-phosphate pyrophosphokinase"/>
    <property type="match status" value="1"/>
</dbReference>
<sequence>MPEVTTAAKIFTCNQSRDLAEKIAKAYGAKLGKVITSTYSDGEFQPSFEESVRGSRVFIIGSTHPGADHLMELLLMLDAAKRASARHITAVIPYYGWARQDRKDKPRVPIAAKLVAKMLETAGATRIITMDLHADQIQGFFEKPVDHLFASTVFLPYLRSLNLENLTIASPDMGGSKRAYAYSKTMESDVVICYKQRAKANVISHMELIGNVEGRNVVLVDDMVDTAGTLTKAADVMMERGALSVRAICTHPVLSGEAYERIERSKLLELIVTDSIPLKKESKKIRVVTCADLFADVMNRVHNNRSISSNFIM</sequence>
<evidence type="ECO:0000256" key="3">
    <source>
        <dbReference type="ARBA" id="ARBA00013247"/>
    </source>
</evidence>
<evidence type="ECO:0000259" key="16">
    <source>
        <dbReference type="Pfam" id="PF13793"/>
    </source>
</evidence>
<dbReference type="Pfam" id="PF13793">
    <property type="entry name" value="Pribosyltran_N"/>
    <property type="match status" value="1"/>
</dbReference>
<feature type="domain" description="Ribose-phosphate pyrophosphokinase N-terminal" evidence="16">
    <location>
        <begin position="9"/>
        <end position="123"/>
    </location>
</feature>
<dbReference type="NCBIfam" id="TIGR01251">
    <property type="entry name" value="ribP_PPkin"/>
    <property type="match status" value="1"/>
</dbReference>
<reference evidence="18" key="1">
    <citation type="submission" date="2017-09" db="EMBL/GenBank/DDBJ databases">
        <authorList>
            <person name="Varghese N."/>
            <person name="Submissions S."/>
        </authorList>
    </citation>
    <scope>NUCLEOTIDE SEQUENCE [LARGE SCALE GENOMIC DNA]</scope>
    <source>
        <strain evidence="18">CGMCC 1.12641</strain>
    </source>
</reference>
<evidence type="ECO:0000256" key="6">
    <source>
        <dbReference type="ARBA" id="ARBA00022727"/>
    </source>
</evidence>
<comment type="function">
    <text evidence="13">Involved in the biosynthesis of the central metabolite phospho-alpha-D-ribosyl-1-pyrophosphate (PRPP) via the transfer of pyrophosphoryl group from ATP to 1-hydroxyl of ribose-5-phosphate (Rib-5-P).</text>
</comment>
<dbReference type="GO" id="GO:0000287">
    <property type="term" value="F:magnesium ion binding"/>
    <property type="evidence" value="ECO:0007669"/>
    <property type="project" value="InterPro"/>
</dbReference>
<dbReference type="RefSeq" id="WP_097055341.1">
    <property type="nucleotide sequence ID" value="NZ_OCMF01000001.1"/>
</dbReference>
<dbReference type="AlphaFoldDB" id="A0A285X2N7"/>
<evidence type="ECO:0000313" key="17">
    <source>
        <dbReference type="EMBL" id="SOC79621.1"/>
    </source>
</evidence>
<dbReference type="CDD" id="cd06223">
    <property type="entry name" value="PRTases_typeI"/>
    <property type="match status" value="1"/>
</dbReference>
<keyword evidence="6" id="KW-0545">Nucleotide biosynthesis</keyword>
<evidence type="ECO:0000256" key="10">
    <source>
        <dbReference type="ARBA" id="ARBA00022842"/>
    </source>
</evidence>
<keyword evidence="4" id="KW-0808">Transferase</keyword>
<keyword evidence="5" id="KW-0479">Metal-binding</keyword>
<dbReference type="InterPro" id="IPR000842">
    <property type="entry name" value="PRib_PP_synth_CS"/>
</dbReference>
<dbReference type="OrthoDB" id="9777067at2"/>
<evidence type="ECO:0000256" key="9">
    <source>
        <dbReference type="ARBA" id="ARBA00022840"/>
    </source>
</evidence>
<evidence type="ECO:0000256" key="4">
    <source>
        <dbReference type="ARBA" id="ARBA00022679"/>
    </source>
</evidence>
<evidence type="ECO:0000256" key="7">
    <source>
        <dbReference type="ARBA" id="ARBA00022741"/>
    </source>
</evidence>
<dbReference type="FunFam" id="3.40.50.2020:FF:000001">
    <property type="entry name" value="Ribose-phosphate pyrophosphokinase"/>
    <property type="match status" value="1"/>
</dbReference>
<dbReference type="GO" id="GO:0005737">
    <property type="term" value="C:cytoplasm"/>
    <property type="evidence" value="ECO:0007669"/>
    <property type="project" value="TreeGrafter"/>
</dbReference>
<dbReference type="NCBIfam" id="NF002320">
    <property type="entry name" value="PRK01259.1"/>
    <property type="match status" value="1"/>
</dbReference>
<dbReference type="InterPro" id="IPR029099">
    <property type="entry name" value="Pribosyltran_N"/>
</dbReference>
<dbReference type="InterPro" id="IPR005946">
    <property type="entry name" value="Rib-P_diPkinase"/>
</dbReference>
<gene>
    <name evidence="17" type="ORF">SAMN06296241_1152</name>
</gene>
<protein>
    <recommendedName>
        <fullName evidence="15">Ribose-phosphate pyrophosphokinase</fullName>
        <ecNumber evidence="3">2.7.6.1</ecNumber>
    </recommendedName>
    <alternativeName>
        <fullName evidence="11">Phosphoribosyl pyrophosphate synthase</fullName>
    </alternativeName>
</protein>
<evidence type="ECO:0000256" key="2">
    <source>
        <dbReference type="ARBA" id="ARBA00004996"/>
    </source>
</evidence>
<dbReference type="PANTHER" id="PTHR10210:SF41">
    <property type="entry name" value="RIBOSE-PHOSPHATE PYROPHOSPHOKINASE 1, CHLOROPLASTIC"/>
    <property type="match status" value="1"/>
</dbReference>
<dbReference type="SMART" id="SM01400">
    <property type="entry name" value="Pribosyltran_N"/>
    <property type="match status" value="1"/>
</dbReference>
<dbReference type="Gene3D" id="3.40.50.2020">
    <property type="match status" value="2"/>
</dbReference>
<keyword evidence="7" id="KW-0547">Nucleotide-binding</keyword>
<evidence type="ECO:0000256" key="5">
    <source>
        <dbReference type="ARBA" id="ARBA00022723"/>
    </source>
</evidence>
<dbReference type="PANTHER" id="PTHR10210">
    <property type="entry name" value="RIBOSE-PHOSPHATE DIPHOSPHOKINASE FAMILY MEMBER"/>
    <property type="match status" value="1"/>
</dbReference>
<evidence type="ECO:0000256" key="11">
    <source>
        <dbReference type="ARBA" id="ARBA00029942"/>
    </source>
</evidence>
<keyword evidence="8 17" id="KW-0418">Kinase</keyword>
<keyword evidence="10" id="KW-0460">Magnesium</keyword>
<keyword evidence="18" id="KW-1185">Reference proteome</keyword>
<evidence type="ECO:0000256" key="1">
    <source>
        <dbReference type="ARBA" id="ARBA00001946"/>
    </source>
</evidence>
<dbReference type="SUPFAM" id="SSF53271">
    <property type="entry name" value="PRTase-like"/>
    <property type="match status" value="1"/>
</dbReference>
<comment type="catalytic activity">
    <reaction evidence="12">
        <text>D-ribose 5-phosphate + ATP = 5-phospho-alpha-D-ribose 1-diphosphate + AMP + H(+)</text>
        <dbReference type="Rhea" id="RHEA:15609"/>
        <dbReference type="ChEBI" id="CHEBI:15378"/>
        <dbReference type="ChEBI" id="CHEBI:30616"/>
        <dbReference type="ChEBI" id="CHEBI:58017"/>
        <dbReference type="ChEBI" id="CHEBI:78346"/>
        <dbReference type="ChEBI" id="CHEBI:456215"/>
        <dbReference type="EC" id="2.7.6.1"/>
    </reaction>
</comment>
<evidence type="ECO:0000256" key="8">
    <source>
        <dbReference type="ARBA" id="ARBA00022777"/>
    </source>
</evidence>
<comment type="cofactor">
    <cofactor evidence="1">
        <name>Mg(2+)</name>
        <dbReference type="ChEBI" id="CHEBI:18420"/>
    </cofactor>
</comment>
<dbReference type="GO" id="GO:0016301">
    <property type="term" value="F:kinase activity"/>
    <property type="evidence" value="ECO:0007669"/>
    <property type="project" value="UniProtKB-KW"/>
</dbReference>
<keyword evidence="9" id="KW-0067">ATP-binding</keyword>
<dbReference type="Proteomes" id="UP000219193">
    <property type="component" value="Unassembled WGS sequence"/>
</dbReference>
<dbReference type="GO" id="GO:0006164">
    <property type="term" value="P:purine nucleotide biosynthetic process"/>
    <property type="evidence" value="ECO:0007669"/>
    <property type="project" value="TreeGrafter"/>
</dbReference>